<sequence>MSSRANRDDTLRHFCDVTGTNEARAEAHRLLVEAYNEAALSERTCCEWFHKFKNGDFDIEDKDRIGSPKICEDAELEKLLEKDLSQTQKELAFTLEVTQQAVSHRLKSLGMIHK</sequence>
<dbReference type="EMBL" id="BGZK01000558">
    <property type="protein sequence ID" value="GBP50093.1"/>
    <property type="molecule type" value="Genomic_DNA"/>
</dbReference>
<gene>
    <name evidence="2" type="ORF">EVAR_17354_1</name>
</gene>
<proteinExistence type="predicted"/>
<evidence type="ECO:0000313" key="3">
    <source>
        <dbReference type="Proteomes" id="UP000299102"/>
    </source>
</evidence>
<dbReference type="Gene3D" id="1.10.10.1450">
    <property type="match status" value="1"/>
</dbReference>
<evidence type="ECO:0000259" key="1">
    <source>
        <dbReference type="Pfam" id="PF17906"/>
    </source>
</evidence>
<accession>A0A4C1WG88</accession>
<organism evidence="2 3">
    <name type="scientific">Eumeta variegata</name>
    <name type="common">Bagworm moth</name>
    <name type="synonym">Eumeta japonica</name>
    <dbReference type="NCBI Taxonomy" id="151549"/>
    <lineage>
        <taxon>Eukaryota</taxon>
        <taxon>Metazoa</taxon>
        <taxon>Ecdysozoa</taxon>
        <taxon>Arthropoda</taxon>
        <taxon>Hexapoda</taxon>
        <taxon>Insecta</taxon>
        <taxon>Pterygota</taxon>
        <taxon>Neoptera</taxon>
        <taxon>Endopterygota</taxon>
        <taxon>Lepidoptera</taxon>
        <taxon>Glossata</taxon>
        <taxon>Ditrysia</taxon>
        <taxon>Tineoidea</taxon>
        <taxon>Psychidae</taxon>
        <taxon>Oiketicinae</taxon>
        <taxon>Eumeta</taxon>
    </lineage>
</organism>
<dbReference type="Proteomes" id="UP000299102">
    <property type="component" value="Unassembled WGS sequence"/>
</dbReference>
<dbReference type="AlphaFoldDB" id="A0A4C1WG88"/>
<dbReference type="Gene3D" id="1.10.10.10">
    <property type="entry name" value="Winged helix-like DNA-binding domain superfamily/Winged helix DNA-binding domain"/>
    <property type="match status" value="1"/>
</dbReference>
<name>A0A4C1WG88_EUMVA</name>
<feature type="domain" description="Mos1 transposase HTH" evidence="1">
    <location>
        <begin position="25"/>
        <end position="56"/>
    </location>
</feature>
<keyword evidence="3" id="KW-1185">Reference proteome</keyword>
<dbReference type="InterPro" id="IPR036388">
    <property type="entry name" value="WH-like_DNA-bd_sf"/>
</dbReference>
<dbReference type="Pfam" id="PF17906">
    <property type="entry name" value="HTH_48"/>
    <property type="match status" value="1"/>
</dbReference>
<dbReference type="PANTHER" id="PTHR46060">
    <property type="entry name" value="MARINER MOS1 TRANSPOSASE-LIKE PROTEIN"/>
    <property type="match status" value="1"/>
</dbReference>
<dbReference type="InterPro" id="IPR052709">
    <property type="entry name" value="Transposase-MT_Hybrid"/>
</dbReference>
<dbReference type="OrthoDB" id="8056713at2759"/>
<protein>
    <submittedName>
        <fullName evidence="2">Mariner Mos1 transposase</fullName>
    </submittedName>
</protein>
<reference evidence="2 3" key="1">
    <citation type="journal article" date="2019" name="Commun. Biol.">
        <title>The bagworm genome reveals a unique fibroin gene that provides high tensile strength.</title>
        <authorList>
            <person name="Kono N."/>
            <person name="Nakamura H."/>
            <person name="Ohtoshi R."/>
            <person name="Tomita M."/>
            <person name="Numata K."/>
            <person name="Arakawa K."/>
        </authorList>
    </citation>
    <scope>NUCLEOTIDE SEQUENCE [LARGE SCALE GENOMIC DNA]</scope>
</reference>
<dbReference type="InterPro" id="IPR041426">
    <property type="entry name" value="Mos1_HTH"/>
</dbReference>
<evidence type="ECO:0000313" key="2">
    <source>
        <dbReference type="EMBL" id="GBP50093.1"/>
    </source>
</evidence>
<dbReference type="PANTHER" id="PTHR46060:SF1">
    <property type="entry name" value="MARINER MOS1 TRANSPOSASE-LIKE PROTEIN"/>
    <property type="match status" value="1"/>
</dbReference>
<comment type="caution">
    <text evidence="2">The sequence shown here is derived from an EMBL/GenBank/DDBJ whole genome shotgun (WGS) entry which is preliminary data.</text>
</comment>